<dbReference type="PANTHER" id="PTHR19265:SF0">
    <property type="entry name" value="MEIOSIS-SPECIFIC NUCLEAR STRUCTURAL PROTEIN 1"/>
    <property type="match status" value="1"/>
</dbReference>
<evidence type="ECO:0000256" key="2">
    <source>
        <dbReference type="ARBA" id="ARBA00004611"/>
    </source>
</evidence>
<keyword evidence="9" id="KW-0206">Cytoskeleton</keyword>
<evidence type="ECO:0000256" key="3">
    <source>
        <dbReference type="ARBA" id="ARBA00009158"/>
    </source>
</evidence>
<dbReference type="PANTHER" id="PTHR19265">
    <property type="entry name" value="MEIOSIS-SPECIFIC NUCLEAR STRUCTURAL PROTEIN 1"/>
    <property type="match status" value="1"/>
</dbReference>
<dbReference type="OrthoDB" id="197839at2759"/>
<keyword evidence="11" id="KW-0469">Meiosis</keyword>
<keyword evidence="6" id="KW-0282">Flagellum</keyword>
<comment type="similarity">
    <text evidence="3">Belongs to the MNS1 family.</text>
</comment>
<keyword evidence="7 14" id="KW-0175">Coiled coil</keyword>
<evidence type="ECO:0000256" key="4">
    <source>
        <dbReference type="ARBA" id="ARBA00014813"/>
    </source>
</evidence>
<keyword evidence="18" id="KW-1185">Reference proteome</keyword>
<keyword evidence="12" id="KW-0966">Cell projection</keyword>
<accession>E4WX05</accession>
<evidence type="ECO:0000256" key="6">
    <source>
        <dbReference type="ARBA" id="ARBA00022846"/>
    </source>
</evidence>
<evidence type="ECO:0000256" key="8">
    <source>
        <dbReference type="ARBA" id="ARBA00023069"/>
    </source>
</evidence>
<evidence type="ECO:0000256" key="9">
    <source>
        <dbReference type="ARBA" id="ARBA00023212"/>
    </source>
</evidence>
<sequence>MFADVKRMGHSQQARHRQREQAFLDQQETTARNHRNDNITRLGATMEDRAQTKRWVQQQHAQQQELEMERAILEEKAIREAQAKKEAQETALAAELARQKTLKMRDEKMRQRVREESEEIRQLRSQLEAAYTNREREKQVAEKRQIYERELDEEVQFIAETQRELEAHAESAKYVEERKAAETARYKQELEAQVVAQKRSRRKSLY</sequence>
<dbReference type="InParanoid" id="E4WX05"/>
<keyword evidence="5" id="KW-0963">Cytoplasm</keyword>
<keyword evidence="8" id="KW-0969">Cilium</keyword>
<evidence type="ECO:0000313" key="17">
    <source>
        <dbReference type="EMBL" id="CBY21897.1"/>
    </source>
</evidence>
<protein>
    <recommendedName>
        <fullName evidence="4">Meiosis-specific nuclear structural protein 1</fullName>
    </recommendedName>
</protein>
<organism evidence="17">
    <name type="scientific">Oikopleura dioica</name>
    <name type="common">Tunicate</name>
    <dbReference type="NCBI Taxonomy" id="34765"/>
    <lineage>
        <taxon>Eukaryota</taxon>
        <taxon>Metazoa</taxon>
        <taxon>Chordata</taxon>
        <taxon>Tunicata</taxon>
        <taxon>Appendicularia</taxon>
        <taxon>Copelata</taxon>
        <taxon>Oikopleuridae</taxon>
        <taxon>Oikopleura</taxon>
    </lineage>
</organism>
<evidence type="ECO:0000313" key="18">
    <source>
        <dbReference type="Proteomes" id="UP000001307"/>
    </source>
</evidence>
<comment type="subcellular location">
    <subcellularLocation>
        <location evidence="2">Cytoplasm</location>
        <location evidence="2">Cytoskeleton</location>
        <location evidence="2">Flagellum axoneme</location>
    </subcellularLocation>
    <subcellularLocation>
        <location evidence="1">Nucleus</location>
    </subcellularLocation>
</comment>
<evidence type="ECO:0000256" key="14">
    <source>
        <dbReference type="SAM" id="Coils"/>
    </source>
</evidence>
<feature type="domain" description="Trichohyalin-plectin-homology" evidence="16">
    <location>
        <begin position="113"/>
        <end position="202"/>
    </location>
</feature>
<name>E4WX05_OIKDI</name>
<evidence type="ECO:0000256" key="15">
    <source>
        <dbReference type="SAM" id="MobiDB-lite"/>
    </source>
</evidence>
<dbReference type="EMBL" id="FN653018">
    <property type="protein sequence ID" value="CBY21897.1"/>
    <property type="molecule type" value="Genomic_DNA"/>
</dbReference>
<dbReference type="AlphaFoldDB" id="E4WX05"/>
<dbReference type="GO" id="GO:0005634">
    <property type="term" value="C:nucleus"/>
    <property type="evidence" value="ECO:0007669"/>
    <property type="project" value="UniProtKB-SubCell"/>
</dbReference>
<dbReference type="Proteomes" id="UP000001307">
    <property type="component" value="Unassembled WGS sequence"/>
</dbReference>
<proteinExistence type="inferred from homology"/>
<dbReference type="InterPro" id="IPR026504">
    <property type="entry name" value="MNS1"/>
</dbReference>
<keyword evidence="10" id="KW-0539">Nucleus</keyword>
<comment type="function">
    <text evidence="13">Microtubule inner protein (MIP) part of the dynein-decorated doublet microtubules (DMTs) in cilia axoneme, which is required for motile cilia beating. May play a role in the control of meiotic division and germ cell differentiation through regulation of pairing and recombination during meiosis. Required for sperm flagella assembly. May play a role in the assembly and function of the outer dynein arm-docking complex (ODA-DC). ODA-DC mediates outer dynein arms (ODA) binding onto the axonemal doublet microtubules.</text>
</comment>
<evidence type="ECO:0000256" key="1">
    <source>
        <dbReference type="ARBA" id="ARBA00004123"/>
    </source>
</evidence>
<evidence type="ECO:0000256" key="12">
    <source>
        <dbReference type="ARBA" id="ARBA00023273"/>
    </source>
</evidence>
<evidence type="ECO:0000256" key="5">
    <source>
        <dbReference type="ARBA" id="ARBA00022490"/>
    </source>
</evidence>
<feature type="region of interest" description="Disordered" evidence="15">
    <location>
        <begin position="1"/>
        <end position="40"/>
    </location>
</feature>
<feature type="coiled-coil region" evidence="14">
    <location>
        <begin position="56"/>
        <end position="178"/>
    </location>
</feature>
<reference evidence="17" key="1">
    <citation type="journal article" date="2010" name="Science">
        <title>Plasticity of animal genome architecture unmasked by rapid evolution of a pelagic tunicate.</title>
        <authorList>
            <person name="Denoeud F."/>
            <person name="Henriet S."/>
            <person name="Mungpakdee S."/>
            <person name="Aury J.M."/>
            <person name="Da Silva C."/>
            <person name="Brinkmann H."/>
            <person name="Mikhaleva J."/>
            <person name="Olsen L.C."/>
            <person name="Jubin C."/>
            <person name="Canestro C."/>
            <person name="Bouquet J.M."/>
            <person name="Danks G."/>
            <person name="Poulain J."/>
            <person name="Campsteijn C."/>
            <person name="Adamski M."/>
            <person name="Cross I."/>
            <person name="Yadetie F."/>
            <person name="Muffato M."/>
            <person name="Louis A."/>
            <person name="Butcher S."/>
            <person name="Tsagkogeorga G."/>
            <person name="Konrad A."/>
            <person name="Singh S."/>
            <person name="Jensen M.F."/>
            <person name="Cong E.H."/>
            <person name="Eikeseth-Otteraa H."/>
            <person name="Noel B."/>
            <person name="Anthouard V."/>
            <person name="Porcel B.M."/>
            <person name="Kachouri-Lafond R."/>
            <person name="Nishino A."/>
            <person name="Ugolini M."/>
            <person name="Chourrout P."/>
            <person name="Nishida H."/>
            <person name="Aasland R."/>
            <person name="Huzurbazar S."/>
            <person name="Westhof E."/>
            <person name="Delsuc F."/>
            <person name="Lehrach H."/>
            <person name="Reinhardt R."/>
            <person name="Weissenbach J."/>
            <person name="Roy S.W."/>
            <person name="Artiguenave F."/>
            <person name="Postlethwait J.H."/>
            <person name="Manak J.R."/>
            <person name="Thompson E.M."/>
            <person name="Jaillon O."/>
            <person name="Du Pasquier L."/>
            <person name="Boudinot P."/>
            <person name="Liberles D.A."/>
            <person name="Volff J.N."/>
            <person name="Philippe H."/>
            <person name="Lenhard B."/>
            <person name="Roest Crollius H."/>
            <person name="Wincker P."/>
            <person name="Chourrout D."/>
        </authorList>
    </citation>
    <scope>NUCLEOTIDE SEQUENCE [LARGE SCALE GENOMIC DNA]</scope>
</reference>
<dbReference type="GO" id="GO:0051321">
    <property type="term" value="P:meiotic cell cycle"/>
    <property type="evidence" value="ECO:0007669"/>
    <property type="project" value="UniProtKB-KW"/>
</dbReference>
<evidence type="ECO:0000256" key="10">
    <source>
        <dbReference type="ARBA" id="ARBA00023242"/>
    </source>
</evidence>
<evidence type="ECO:0000256" key="7">
    <source>
        <dbReference type="ARBA" id="ARBA00023054"/>
    </source>
</evidence>
<dbReference type="InterPro" id="IPR043597">
    <property type="entry name" value="TPH_dom"/>
</dbReference>
<evidence type="ECO:0000256" key="11">
    <source>
        <dbReference type="ARBA" id="ARBA00023254"/>
    </source>
</evidence>
<gene>
    <name evidence="17" type="ORF">GSOID_T00011427001</name>
</gene>
<dbReference type="Pfam" id="PF13868">
    <property type="entry name" value="TPH"/>
    <property type="match status" value="1"/>
</dbReference>
<evidence type="ECO:0000259" key="16">
    <source>
        <dbReference type="Pfam" id="PF13868"/>
    </source>
</evidence>
<evidence type="ECO:0000256" key="13">
    <source>
        <dbReference type="ARBA" id="ARBA00046114"/>
    </source>
</evidence>